<gene>
    <name evidence="6" type="ORF">PGLA2088_LOCUS25501</name>
</gene>
<evidence type="ECO:0000256" key="4">
    <source>
        <dbReference type="SAM" id="MobiDB-lite"/>
    </source>
</evidence>
<feature type="non-terminal residue" evidence="6">
    <location>
        <position position="1"/>
    </location>
</feature>
<reference evidence="6" key="1">
    <citation type="submission" date="2021-02" db="EMBL/GenBank/DDBJ databases">
        <authorList>
            <person name="Dougan E. K."/>
            <person name="Rhodes N."/>
            <person name="Thang M."/>
            <person name="Chan C."/>
        </authorList>
    </citation>
    <scope>NUCLEOTIDE SEQUENCE</scope>
</reference>
<dbReference type="InterPro" id="IPR000195">
    <property type="entry name" value="Rab-GAP-TBC_dom"/>
</dbReference>
<name>A0A813JR84_POLGL</name>
<feature type="non-terminal residue" evidence="6">
    <location>
        <position position="991"/>
    </location>
</feature>
<dbReference type="InterPro" id="IPR036322">
    <property type="entry name" value="WD40_repeat_dom_sf"/>
</dbReference>
<dbReference type="SUPFAM" id="SSF50978">
    <property type="entry name" value="WD40 repeat-like"/>
    <property type="match status" value="1"/>
</dbReference>
<dbReference type="Proteomes" id="UP000626109">
    <property type="component" value="Unassembled WGS sequence"/>
</dbReference>
<dbReference type="Gene3D" id="2.130.10.10">
    <property type="entry name" value="YVTN repeat-like/Quinoprotein amine dehydrogenase"/>
    <property type="match status" value="2"/>
</dbReference>
<keyword evidence="3" id="KW-0175">Coiled coil</keyword>
<feature type="region of interest" description="Disordered" evidence="4">
    <location>
        <begin position="497"/>
        <end position="516"/>
    </location>
</feature>
<feature type="coiled-coil region" evidence="3">
    <location>
        <begin position="884"/>
        <end position="974"/>
    </location>
</feature>
<accession>A0A813JR84</accession>
<dbReference type="GO" id="GO:0060271">
    <property type="term" value="P:cilium assembly"/>
    <property type="evidence" value="ECO:0007669"/>
    <property type="project" value="TreeGrafter"/>
</dbReference>
<dbReference type="PANTHER" id="PTHR19853">
    <property type="entry name" value="WD REPEAT CONTAINING PROTEIN 3 WDR3"/>
    <property type="match status" value="1"/>
</dbReference>
<dbReference type="EMBL" id="CAJNNW010026753">
    <property type="protein sequence ID" value="CAE8687516.1"/>
    <property type="molecule type" value="Genomic_DNA"/>
</dbReference>
<protein>
    <recommendedName>
        <fullName evidence="5">Rab-GAP TBC domain-containing protein</fullName>
    </recommendedName>
</protein>
<organism evidence="6 7">
    <name type="scientific">Polarella glacialis</name>
    <name type="common">Dinoflagellate</name>
    <dbReference type="NCBI Taxonomy" id="89957"/>
    <lineage>
        <taxon>Eukaryota</taxon>
        <taxon>Sar</taxon>
        <taxon>Alveolata</taxon>
        <taxon>Dinophyceae</taxon>
        <taxon>Suessiales</taxon>
        <taxon>Suessiaceae</taxon>
        <taxon>Polarella</taxon>
    </lineage>
</organism>
<feature type="compositionally biased region" description="Polar residues" evidence="4">
    <location>
        <begin position="429"/>
        <end position="454"/>
    </location>
</feature>
<evidence type="ECO:0000313" key="7">
    <source>
        <dbReference type="Proteomes" id="UP000626109"/>
    </source>
</evidence>
<comment type="caution">
    <text evidence="6">The sequence shown here is derived from an EMBL/GenBank/DDBJ whole genome shotgun (WGS) entry which is preliminary data.</text>
</comment>
<keyword evidence="1" id="KW-0853">WD repeat</keyword>
<feature type="compositionally biased region" description="Basic and acidic residues" evidence="4">
    <location>
        <begin position="504"/>
        <end position="514"/>
    </location>
</feature>
<keyword evidence="2" id="KW-0677">Repeat</keyword>
<dbReference type="InterPro" id="IPR015943">
    <property type="entry name" value="WD40/YVTN_repeat-like_dom_sf"/>
</dbReference>
<dbReference type="GO" id="GO:0036064">
    <property type="term" value="C:ciliary basal body"/>
    <property type="evidence" value="ECO:0007669"/>
    <property type="project" value="TreeGrafter"/>
</dbReference>
<evidence type="ECO:0000313" key="6">
    <source>
        <dbReference type="EMBL" id="CAE8687516.1"/>
    </source>
</evidence>
<dbReference type="Gene3D" id="1.10.472.80">
    <property type="entry name" value="Ypt/Rab-GAP domain of gyp1p, domain 3"/>
    <property type="match status" value="1"/>
</dbReference>
<evidence type="ECO:0000259" key="5">
    <source>
        <dbReference type="PROSITE" id="PS50086"/>
    </source>
</evidence>
<dbReference type="PANTHER" id="PTHR19853:SF1">
    <property type="entry name" value="TBC1 DOMAIN FAMILY MEMBER 31"/>
    <property type="match status" value="1"/>
</dbReference>
<sequence>KPAKACHELDSMTADGADELHLTSAHGRIWDQRPRLSRDGVLLRVVNSRKRSGDSQPVTFQAVAFSGDGQTCAAADKRGHLYLLYLRLNRFSLVDRGDPPGPSAHGLCFTRRRHEEVLCAAGNVVRAFDVDTHRNTAVLQGHQREVRSVGASGCGGLVLTQSADLTVLWDVKDWTRRRSLNAQESPLHEVRFNPMGDMCGILFRDSRVALWRTANFSFERELVAPEGLLRPGAAREELGLKHFALSDRRLVAGGSGGLLIAWSLTAPDRAPLALESPGSIAQLQLASLGTDGGSAASQGASTVVFVLFDDGRLMVVQLKGLQVLLTLDLQAQLCTTVAFEVGLDSKQLVLARSDGVLEVRDLQRTVASQQRSLQQRIQIGAPAEILQPTLKRIRYSHRQQLAMDSAESAEAEDEDDKDIYDEHGPALASGTSPSAPSRPGRSQRSGAQPVQGSAPSARPGRSGNGNADFVDDSISGFEAWESPSSRPSFAVDHPGLAANFRESSPSDREADSPRVRRTRLAFEDGGYGDLDVEDVAGGGSSFARRLQGMLRQESRIGGGAFPDTQRARLWRRLLQLPYNQRAYQELEALGTHRCFGDLRTQYPAHTRGTLVRLESLLSAVAHWFSNWAEATFLPALAFPFLKVFGDEPVLCFEAVLSVLLNWGRCWIEELPGPPLAELLRLDDFLAATDPQLHSHLRLACEAPHQRGSLSDGGAVHLRVLWPLLQTLLTEVLKKNQWLQLWDHLMAHWLEPELLHAAVVAFLKCSRASLLALPQRSPREVDQWVRAPQQVDMPRLLETMYALRADAAAVAPSALSPDDLLGGLLGALGSEGLAASRVPLPKGRIYPRAPLGSGAGAPEGAEPAAAAKARAAVHLTSGREQLVELHGAVERLSKEEARFRQQQEELLRSEEERRKVALAEEERLLEERRHMDETLVEKRLNQVKQLYEGMEQQLNQQQRARAAEGQQMLDDLRRRHRQRAYELEARLKEEAV</sequence>
<evidence type="ECO:0000256" key="2">
    <source>
        <dbReference type="ARBA" id="ARBA00022737"/>
    </source>
</evidence>
<dbReference type="AlphaFoldDB" id="A0A813JR84"/>
<evidence type="ECO:0000256" key="1">
    <source>
        <dbReference type="ARBA" id="ARBA00022574"/>
    </source>
</evidence>
<dbReference type="PROSITE" id="PS50086">
    <property type="entry name" value="TBC_RABGAP"/>
    <property type="match status" value="1"/>
</dbReference>
<proteinExistence type="predicted"/>
<evidence type="ECO:0000256" key="3">
    <source>
        <dbReference type="SAM" id="Coils"/>
    </source>
</evidence>
<feature type="compositionally biased region" description="Acidic residues" evidence="4">
    <location>
        <begin position="407"/>
        <end position="419"/>
    </location>
</feature>
<feature type="region of interest" description="Disordered" evidence="4">
    <location>
        <begin position="401"/>
        <end position="470"/>
    </location>
</feature>
<dbReference type="InterPro" id="IPR051570">
    <property type="entry name" value="TBC1_cilium_biogenesis"/>
</dbReference>
<feature type="domain" description="Rab-GAP TBC" evidence="5">
    <location>
        <begin position="560"/>
        <end position="748"/>
    </location>
</feature>